<dbReference type="Proteomes" id="UP000663864">
    <property type="component" value="Unassembled WGS sequence"/>
</dbReference>
<sequence length="344" mass="39873">MITFNELHKYGVTSAQLLNWSAPINIAEQYEMDDVNSMNVFYNCSLPWFGPKCQYKFNYELSLPFDDIVRLNFFTRDKSPKVFQHSYMGTCYPFLTNCYHDSLLMCLDWREICDGKFDCDNGEDEQYCQTLEISECPHDTYRCHYGAQCIPLEFIMDGPASADCLDGTDEMELYEEKLYYSESTCFKLPTFRCEERTSRYLRSVPCGDGQYYPSNISKQDRQTCFNGQHAHQILDDIFTRCSTTGIDQSCSHPSLFHCPLSLKCISIHRLVDGVFDCYFGEDEVFPTCQLNDSRRFTCKSEPNKCLSPIALYNGKADCKNNEDEMTETQRNILHGYIPFGLLCD</sequence>
<dbReference type="InterPro" id="IPR051221">
    <property type="entry name" value="LDLR-related"/>
</dbReference>
<keyword evidence="1 2" id="KW-1015">Disulfide bond</keyword>
<dbReference type="Gene3D" id="4.10.400.10">
    <property type="entry name" value="Low-density Lipoprotein Receptor"/>
    <property type="match status" value="3"/>
</dbReference>
<dbReference type="InterPro" id="IPR002172">
    <property type="entry name" value="LDrepeatLR_classA_rpt"/>
</dbReference>
<dbReference type="GO" id="GO:0005041">
    <property type="term" value="F:low-density lipoprotein particle receptor activity"/>
    <property type="evidence" value="ECO:0007669"/>
    <property type="project" value="TreeGrafter"/>
</dbReference>
<feature type="disulfide bond" evidence="2">
    <location>
        <begin position="113"/>
        <end position="128"/>
    </location>
</feature>
<comment type="caution">
    <text evidence="2">Lacks conserved residue(s) required for the propagation of feature annotation.</text>
</comment>
<dbReference type="SUPFAM" id="SSF57424">
    <property type="entry name" value="LDL receptor-like module"/>
    <property type="match status" value="4"/>
</dbReference>
<evidence type="ECO:0000313" key="3">
    <source>
        <dbReference type="EMBL" id="CAF1324442.1"/>
    </source>
</evidence>
<dbReference type="InterPro" id="IPR036055">
    <property type="entry name" value="LDL_receptor-like_sf"/>
</dbReference>
<dbReference type="PANTHER" id="PTHR22722:SF5">
    <property type="entry name" value="LOW-DENSITY LIPOPROTEIN RECEPTOR-RELATED PROTEIN 1B"/>
    <property type="match status" value="1"/>
</dbReference>
<reference evidence="3" key="1">
    <citation type="submission" date="2021-02" db="EMBL/GenBank/DDBJ databases">
        <authorList>
            <person name="Nowell W R."/>
        </authorList>
    </citation>
    <scope>NUCLEOTIDE SEQUENCE</scope>
</reference>
<dbReference type="EMBL" id="CAJOBD010004887">
    <property type="protein sequence ID" value="CAF4011971.1"/>
    <property type="molecule type" value="Genomic_DNA"/>
</dbReference>
<proteinExistence type="predicted"/>
<dbReference type="GO" id="GO:0005886">
    <property type="term" value="C:plasma membrane"/>
    <property type="evidence" value="ECO:0007669"/>
    <property type="project" value="TreeGrafter"/>
</dbReference>
<accession>A0A815FTM1</accession>
<comment type="caution">
    <text evidence="3">The sequence shown here is derived from an EMBL/GenBank/DDBJ whole genome shotgun (WGS) entry which is preliminary data.</text>
</comment>
<dbReference type="PROSITE" id="PS50068">
    <property type="entry name" value="LDLRA_2"/>
    <property type="match status" value="3"/>
</dbReference>
<evidence type="ECO:0000313" key="5">
    <source>
        <dbReference type="Proteomes" id="UP000663864"/>
    </source>
</evidence>
<dbReference type="SMART" id="SM00192">
    <property type="entry name" value="LDLa"/>
    <property type="match status" value="4"/>
</dbReference>
<dbReference type="PRINTS" id="PR00261">
    <property type="entry name" value="LDLRECEPTOR"/>
</dbReference>
<dbReference type="PANTHER" id="PTHR22722">
    <property type="entry name" value="LOW-DENSITY LIPOPROTEIN RECEPTOR-RELATED PROTEIN 2-RELATED"/>
    <property type="match status" value="1"/>
</dbReference>
<evidence type="ECO:0000256" key="2">
    <source>
        <dbReference type="PROSITE-ProRule" id="PRU00124"/>
    </source>
</evidence>
<organism evidence="3 5">
    <name type="scientific">Rotaria sordida</name>
    <dbReference type="NCBI Taxonomy" id="392033"/>
    <lineage>
        <taxon>Eukaryota</taxon>
        <taxon>Metazoa</taxon>
        <taxon>Spiralia</taxon>
        <taxon>Gnathifera</taxon>
        <taxon>Rotifera</taxon>
        <taxon>Eurotatoria</taxon>
        <taxon>Bdelloidea</taxon>
        <taxon>Philodinida</taxon>
        <taxon>Philodinidae</taxon>
        <taxon>Rotaria</taxon>
    </lineage>
</organism>
<dbReference type="EMBL" id="CAJNOT010002538">
    <property type="protein sequence ID" value="CAF1324442.1"/>
    <property type="molecule type" value="Genomic_DNA"/>
</dbReference>
<dbReference type="AlphaFoldDB" id="A0A815FTM1"/>
<name>A0A815FTM1_9BILA</name>
<evidence type="ECO:0000256" key="1">
    <source>
        <dbReference type="ARBA" id="ARBA00023157"/>
    </source>
</evidence>
<protein>
    <submittedName>
        <fullName evidence="3">Uncharacterized protein</fullName>
    </submittedName>
</protein>
<feature type="non-terminal residue" evidence="3">
    <location>
        <position position="1"/>
    </location>
</feature>
<dbReference type="CDD" id="cd00112">
    <property type="entry name" value="LDLa"/>
    <property type="match status" value="1"/>
</dbReference>
<evidence type="ECO:0000313" key="4">
    <source>
        <dbReference type="EMBL" id="CAF4011971.1"/>
    </source>
</evidence>
<gene>
    <name evidence="4" type="ORF">JBS370_LOCUS26894</name>
    <name evidence="3" type="ORF">ZHD862_LOCUS29185</name>
</gene>
<dbReference type="Proteomes" id="UP000663836">
    <property type="component" value="Unassembled WGS sequence"/>
</dbReference>
<dbReference type="GO" id="GO:0043235">
    <property type="term" value="C:receptor complex"/>
    <property type="evidence" value="ECO:0007669"/>
    <property type="project" value="TreeGrafter"/>
</dbReference>